<dbReference type="EMBL" id="JAVTLL010000014">
    <property type="protein sequence ID" value="MDT7843373.1"/>
    <property type="molecule type" value="Genomic_DNA"/>
</dbReference>
<dbReference type="PANTHER" id="PTHR12697:SF5">
    <property type="entry name" value="DEOXYHYPUSINE HYDROXYLASE"/>
    <property type="match status" value="1"/>
</dbReference>
<gene>
    <name evidence="1" type="ORF">RQC66_21860</name>
</gene>
<keyword evidence="2" id="KW-1185">Reference proteome</keyword>
<dbReference type="RefSeq" id="WP_314202928.1">
    <property type="nucleotide sequence ID" value="NZ_JAVTLL010000014.1"/>
</dbReference>
<proteinExistence type="predicted"/>
<dbReference type="InterPro" id="IPR004155">
    <property type="entry name" value="PBS_lyase_HEAT"/>
</dbReference>
<dbReference type="PANTHER" id="PTHR12697">
    <property type="entry name" value="PBS LYASE HEAT-LIKE PROTEIN"/>
    <property type="match status" value="1"/>
</dbReference>
<protein>
    <submittedName>
        <fullName evidence="1">HEAT repeat domain-containing protein</fullName>
    </submittedName>
</protein>
<evidence type="ECO:0000313" key="1">
    <source>
        <dbReference type="EMBL" id="MDT7843373.1"/>
    </source>
</evidence>
<dbReference type="Proteomes" id="UP001257948">
    <property type="component" value="Unassembled WGS sequence"/>
</dbReference>
<comment type="caution">
    <text evidence="1">The sequence shown here is derived from an EMBL/GenBank/DDBJ whole genome shotgun (WGS) entry which is preliminary data.</text>
</comment>
<accession>A0ABU3LW46</accession>
<dbReference type="Pfam" id="PF13646">
    <property type="entry name" value="HEAT_2"/>
    <property type="match status" value="1"/>
</dbReference>
<dbReference type="Gene3D" id="1.25.10.10">
    <property type="entry name" value="Leucine-rich Repeat Variant"/>
    <property type="match status" value="3"/>
</dbReference>
<dbReference type="InterPro" id="IPR011989">
    <property type="entry name" value="ARM-like"/>
</dbReference>
<organism evidence="1 2">
    <name type="scientific">Streptomyces justiciae</name>
    <dbReference type="NCBI Taxonomy" id="2780140"/>
    <lineage>
        <taxon>Bacteria</taxon>
        <taxon>Bacillati</taxon>
        <taxon>Actinomycetota</taxon>
        <taxon>Actinomycetes</taxon>
        <taxon>Kitasatosporales</taxon>
        <taxon>Streptomycetaceae</taxon>
        <taxon>Streptomyces</taxon>
    </lineage>
</organism>
<sequence length="498" mass="53508">MTTDHQVAFFLKELETGDTWRRAAAAKGLGKLGDSQHAAVLMRAAADPAPEVREGAAVGLGRLGVREAGAKTLPALIDDDDPWVRRQASLASRRLGLRDREVVDAYARLLGDPDYHLRINALDGLRELGVPGDVPALLRLLGDPDYGVWGRARAMVFLFEKDPDVDAELVRTARWGADAARVRALWMLPNQHIDRLLPELLRDLAGGPSSEVRCAVAFRLARVDRPPAQDGLFTALAAERDPQVASQLLSLLGRSGDERLLAPASRWLGDERAGPAAAAALASVGGKAATRLLRALLTDPATPAPTLAAAARAYGDLGRWDAVWLLLPLLDHAAPDVYEGALRGLDALADTGFRPWERAAVARALVPRLDARPTLVGVAERVLTGLPEALPGLRQLVDRTASPLVRAAVLSLLDPHLATDAGTPHDLPLFARHLDDVDGWVRRAAAQGIAHWVKETGLIPPGKERLRDRLTALESDPSDAVREAAAEAVRALDDCQNH</sequence>
<name>A0ABU3LW46_9ACTN</name>
<evidence type="ECO:0000313" key="2">
    <source>
        <dbReference type="Proteomes" id="UP001257948"/>
    </source>
</evidence>
<dbReference type="InterPro" id="IPR016024">
    <property type="entry name" value="ARM-type_fold"/>
</dbReference>
<dbReference type="SMART" id="SM00567">
    <property type="entry name" value="EZ_HEAT"/>
    <property type="match status" value="6"/>
</dbReference>
<dbReference type="SUPFAM" id="SSF48371">
    <property type="entry name" value="ARM repeat"/>
    <property type="match status" value="1"/>
</dbReference>
<reference evidence="2" key="1">
    <citation type="submission" date="2023-07" db="EMBL/GenBank/DDBJ databases">
        <title>Draft genome sequence of the endophytic actinobacterium Streptomyces justiciae WPN32, a potential antibiotic producer.</title>
        <authorList>
            <person name="Yasawong M."/>
            <person name="Pana W."/>
            <person name="Ganta P."/>
            <person name="Santapan N."/>
            <person name="Songngamsuk T."/>
            <person name="Phatcharaharikarn M."/>
            <person name="Kerdtoob S."/>
            <person name="Nantapong N."/>
        </authorList>
    </citation>
    <scope>NUCLEOTIDE SEQUENCE [LARGE SCALE GENOMIC DNA]</scope>
    <source>
        <strain evidence="2">WPN32</strain>
    </source>
</reference>